<dbReference type="AlphaFoldDB" id="A0A1G7D341"/>
<evidence type="ECO:0000256" key="1">
    <source>
        <dbReference type="SAM" id="Phobius"/>
    </source>
</evidence>
<evidence type="ECO:0000313" key="3">
    <source>
        <dbReference type="Proteomes" id="UP000198614"/>
    </source>
</evidence>
<sequence length="158" mass="16532">MGEAGGARAEGSRAGGSPAVWRIPPVQIALLILLACPCAALNLYGHPSGALRLLTLVAGAAALGAAVVAARMYLVVDGEGIAVRFLHREQWLPWSSVAHIGVVPGVRGAETVRVSRADRTYVDVPPSLLQPSRPVGKPVARALLRDAVRRMEALRPPA</sequence>
<accession>A0A1G7D341</accession>
<keyword evidence="1" id="KW-0472">Membrane</keyword>
<dbReference type="EMBL" id="FNAX01000002">
    <property type="protein sequence ID" value="SDE45921.1"/>
    <property type="molecule type" value="Genomic_DNA"/>
</dbReference>
<gene>
    <name evidence="2" type="ORF">SAMN05216260_10215</name>
</gene>
<proteinExistence type="predicted"/>
<evidence type="ECO:0000313" key="2">
    <source>
        <dbReference type="EMBL" id="SDE45921.1"/>
    </source>
</evidence>
<reference evidence="2 3" key="1">
    <citation type="submission" date="2016-10" db="EMBL/GenBank/DDBJ databases">
        <authorList>
            <person name="de Groot N.N."/>
        </authorList>
    </citation>
    <scope>NUCLEOTIDE SEQUENCE [LARGE SCALE GENOMIC DNA]</scope>
    <source>
        <strain evidence="2 3">CGMCC 4.1859</strain>
    </source>
</reference>
<keyword evidence="1" id="KW-0812">Transmembrane</keyword>
<organism evidence="2 3">
    <name type="scientific">Streptomyces griseoaurantiacus</name>
    <dbReference type="NCBI Taxonomy" id="68213"/>
    <lineage>
        <taxon>Bacteria</taxon>
        <taxon>Bacillati</taxon>
        <taxon>Actinomycetota</taxon>
        <taxon>Actinomycetes</taxon>
        <taxon>Kitasatosporales</taxon>
        <taxon>Streptomycetaceae</taxon>
        <taxon>Streptomyces</taxon>
        <taxon>Streptomyces aurantiacus group</taxon>
    </lineage>
</organism>
<feature type="transmembrane region" description="Helical" evidence="1">
    <location>
        <begin position="51"/>
        <end position="74"/>
    </location>
</feature>
<name>A0A1G7D341_9ACTN</name>
<feature type="transmembrane region" description="Helical" evidence="1">
    <location>
        <begin position="26"/>
        <end position="44"/>
    </location>
</feature>
<keyword evidence="1" id="KW-1133">Transmembrane helix</keyword>
<evidence type="ECO:0008006" key="4">
    <source>
        <dbReference type="Google" id="ProtNLM"/>
    </source>
</evidence>
<dbReference type="Proteomes" id="UP000198614">
    <property type="component" value="Unassembled WGS sequence"/>
</dbReference>
<protein>
    <recommendedName>
        <fullName evidence="4">PH domain-containing protein</fullName>
    </recommendedName>
</protein>